<dbReference type="RefSeq" id="WP_086892524.1">
    <property type="nucleotide sequence ID" value="NZ_CP021253.1"/>
</dbReference>
<proteinExistence type="predicted"/>
<dbReference type="AlphaFoldDB" id="A0A2Z2J4P1"/>
<dbReference type="EMBL" id="CP021253">
    <property type="protein sequence ID" value="ART22535.1"/>
    <property type="molecule type" value="Genomic_DNA"/>
</dbReference>
<gene>
    <name evidence="3" type="ORF">CBE89_13225</name>
</gene>
<protein>
    <submittedName>
        <fullName evidence="3">3-deoxy-D-manno-octulosonate 8-phosphate phosphatase</fullName>
    </submittedName>
</protein>
<organism evidence="3 4">
    <name type="scientific">Corynebacterium striatum</name>
    <dbReference type="NCBI Taxonomy" id="43770"/>
    <lineage>
        <taxon>Bacteria</taxon>
        <taxon>Bacillati</taxon>
        <taxon>Actinomycetota</taxon>
        <taxon>Actinomycetes</taxon>
        <taxon>Mycobacteriales</taxon>
        <taxon>Corynebacteriaceae</taxon>
        <taxon>Corynebacterium</taxon>
    </lineage>
</organism>
<geneLocation type="plasmid" evidence="4">
    <name>pcs-na-1</name>
</geneLocation>
<feature type="coiled-coil region" evidence="1">
    <location>
        <begin position="4"/>
        <end position="35"/>
    </location>
</feature>
<feature type="region of interest" description="Disordered" evidence="2">
    <location>
        <begin position="81"/>
        <end position="131"/>
    </location>
</feature>
<sequence length="131" mass="14511">MVTASRSLKKRQELRQHLEEEQRKLRDRKKSINSLLSLIDLRDELNEKIGEVSQSIIDLGEAKEFVRELVGVSQRDVNAMLKTAKESSPSVNDSPIEDESHTGDSERQDDDEAASALSGAGGDGDYKKGAQ</sequence>
<name>A0A2Z2J4P1_CORST</name>
<evidence type="ECO:0000256" key="1">
    <source>
        <dbReference type="SAM" id="Coils"/>
    </source>
</evidence>
<evidence type="ECO:0000256" key="2">
    <source>
        <dbReference type="SAM" id="MobiDB-lite"/>
    </source>
</evidence>
<dbReference type="KEGG" id="cstr:CBE89_13225"/>
<accession>A0A2Z2J4P1</accession>
<keyword evidence="1" id="KW-0175">Coiled coil</keyword>
<keyword evidence="3" id="KW-0614">Plasmid</keyword>
<reference evidence="3 4" key="1">
    <citation type="submission" date="2017-05" db="EMBL/GenBank/DDBJ databases">
        <title>Complete genome sequence of Corynebacterium striatum KC-Na-1 isolated from Neophocaena asiaeorientalis in Korea.</title>
        <authorList>
            <person name="Kim J.H."/>
            <person name="Lee K."/>
        </authorList>
    </citation>
    <scope>NUCLEOTIDE SEQUENCE [LARGE SCALE GENOMIC DNA]</scope>
    <source>
        <strain evidence="3 4">KC-Na-01</strain>
        <plasmid evidence="4">pcs-na-1</plasmid>
    </source>
</reference>
<evidence type="ECO:0000313" key="4">
    <source>
        <dbReference type="Proteomes" id="UP000250197"/>
    </source>
</evidence>
<evidence type="ECO:0000313" key="3">
    <source>
        <dbReference type="EMBL" id="ART22535.1"/>
    </source>
</evidence>
<dbReference type="Proteomes" id="UP000250197">
    <property type="component" value="Plasmid pCs-Na-1"/>
</dbReference>